<dbReference type="InterPro" id="IPR000160">
    <property type="entry name" value="GGDEF_dom"/>
</dbReference>
<dbReference type="EMBL" id="JAUCDY010000013">
    <property type="protein sequence ID" value="MDM7858587.1"/>
    <property type="molecule type" value="Genomic_DNA"/>
</dbReference>
<dbReference type="Pfam" id="PF00563">
    <property type="entry name" value="EAL"/>
    <property type="match status" value="1"/>
</dbReference>
<comment type="caution">
    <text evidence="4">The sequence shown here is derived from an EMBL/GenBank/DDBJ whole genome shotgun (WGS) entry which is preliminary data.</text>
</comment>
<dbReference type="InterPro" id="IPR035965">
    <property type="entry name" value="PAS-like_dom_sf"/>
</dbReference>
<dbReference type="Gene3D" id="3.30.450.20">
    <property type="entry name" value="PAS domain"/>
    <property type="match status" value="1"/>
</dbReference>
<evidence type="ECO:0000313" key="5">
    <source>
        <dbReference type="Proteomes" id="UP001241056"/>
    </source>
</evidence>
<organism evidence="4 5">
    <name type="scientific">Thiopseudomonas acetoxidans</name>
    <dbReference type="NCBI Taxonomy" id="3041622"/>
    <lineage>
        <taxon>Bacteria</taxon>
        <taxon>Pseudomonadati</taxon>
        <taxon>Pseudomonadota</taxon>
        <taxon>Gammaproteobacteria</taxon>
        <taxon>Pseudomonadales</taxon>
        <taxon>Pseudomonadaceae</taxon>
        <taxon>Thiopseudomonas</taxon>
    </lineage>
</organism>
<dbReference type="InterPro" id="IPR000014">
    <property type="entry name" value="PAS"/>
</dbReference>
<feature type="domain" description="GGDEF" evidence="3">
    <location>
        <begin position="185"/>
        <end position="318"/>
    </location>
</feature>
<feature type="domain" description="PAC" evidence="1">
    <location>
        <begin position="90"/>
        <end position="143"/>
    </location>
</feature>
<dbReference type="SMART" id="SM00267">
    <property type="entry name" value="GGDEF"/>
    <property type="match status" value="1"/>
</dbReference>
<dbReference type="SMART" id="SM00052">
    <property type="entry name" value="EAL"/>
    <property type="match status" value="1"/>
</dbReference>
<dbReference type="InterPro" id="IPR035919">
    <property type="entry name" value="EAL_sf"/>
</dbReference>
<dbReference type="Gene3D" id="3.20.20.450">
    <property type="entry name" value="EAL domain"/>
    <property type="match status" value="1"/>
</dbReference>
<proteinExistence type="predicted"/>
<sequence length="586" mass="66467">MNYELEKTQTQLAAAQERLELALEASELSLWDWDLLEQQVYHTRTEEILGLTTEQGQSMLLDLRPLVHPDDLKDLRKAMIGHLKGHTQEYYAEYRMRHADGHWVWIEDRGRVVERDEQGRALRMLGTRRDITKRLQNDEVLSAAQANSKKVKYLSEYDALTGLANRELFQQRLNESIAYSHDKTNRFALLHLDLDRFKVLNESLGVESADQLLVQVSRRLNDIFSEANTVARLSGNEFAIILRQYGSFASLRRLAELTLERISRPIELVDKSLIITTSIGISLMPEHAIEAGDLLTQASMALKQAKYHGGNTVEFYHERMQASALERLELEQQLRYAIANGELCAHYQPKVDLLTQKISSVEALVRWNHPELGLVSPAVFIPIAEETGLIKAITEQVLEQACNHAKHWKQHGYPVAVSVNLSVHHVRQGNILGLVVKTLEQTGLPAHLLELELTENHLLDNAESVIEEFTRLRELGVRLAIDDFGTGFSSLNYLKVFPADTIKIDQAFIQGVATNNADAQITKAVISMAHNLNIKVVAEGIETREQLDFLTQSACDEVQGYFISRPIPAEQMLKLLQSFRYKDLIA</sequence>
<dbReference type="PANTHER" id="PTHR44757:SF2">
    <property type="entry name" value="BIOFILM ARCHITECTURE MAINTENANCE PROTEIN MBAA"/>
    <property type="match status" value="1"/>
</dbReference>
<dbReference type="PROSITE" id="PS50887">
    <property type="entry name" value="GGDEF"/>
    <property type="match status" value="1"/>
</dbReference>
<name>A0ABT7SSP0_9GAMM</name>
<dbReference type="InterPro" id="IPR000700">
    <property type="entry name" value="PAS-assoc_C"/>
</dbReference>
<dbReference type="SUPFAM" id="SSF55073">
    <property type="entry name" value="Nucleotide cyclase"/>
    <property type="match status" value="1"/>
</dbReference>
<dbReference type="InterPro" id="IPR052155">
    <property type="entry name" value="Biofilm_reg_signaling"/>
</dbReference>
<dbReference type="InterPro" id="IPR013655">
    <property type="entry name" value="PAS_fold_3"/>
</dbReference>
<keyword evidence="5" id="KW-1185">Reference proteome</keyword>
<dbReference type="Gene3D" id="3.30.70.270">
    <property type="match status" value="1"/>
</dbReference>
<dbReference type="CDD" id="cd00130">
    <property type="entry name" value="PAS"/>
    <property type="match status" value="1"/>
</dbReference>
<dbReference type="NCBIfam" id="TIGR00229">
    <property type="entry name" value="sensory_box"/>
    <property type="match status" value="1"/>
</dbReference>
<dbReference type="NCBIfam" id="TIGR00254">
    <property type="entry name" value="GGDEF"/>
    <property type="match status" value="1"/>
</dbReference>
<reference evidence="4 5" key="1">
    <citation type="submission" date="2023-06" db="EMBL/GenBank/DDBJ databases">
        <title>Thiopseudomonas sp. CY1220 draft genome sequence.</title>
        <authorList>
            <person name="Zhao G."/>
            <person name="An M."/>
        </authorList>
    </citation>
    <scope>NUCLEOTIDE SEQUENCE [LARGE SCALE GENOMIC DNA]</scope>
    <source>
        <strain evidence="4 5">CY1220</strain>
    </source>
</reference>
<dbReference type="InterPro" id="IPR001610">
    <property type="entry name" value="PAC"/>
</dbReference>
<dbReference type="PROSITE" id="PS50113">
    <property type="entry name" value="PAC"/>
    <property type="match status" value="1"/>
</dbReference>
<dbReference type="InterPro" id="IPR043128">
    <property type="entry name" value="Rev_trsase/Diguanyl_cyclase"/>
</dbReference>
<gene>
    <name evidence="4" type="ORF">QEZ41_09935</name>
</gene>
<evidence type="ECO:0000259" key="3">
    <source>
        <dbReference type="PROSITE" id="PS50887"/>
    </source>
</evidence>
<dbReference type="CDD" id="cd01949">
    <property type="entry name" value="GGDEF"/>
    <property type="match status" value="1"/>
</dbReference>
<evidence type="ECO:0000259" key="1">
    <source>
        <dbReference type="PROSITE" id="PS50113"/>
    </source>
</evidence>
<dbReference type="Pfam" id="PF00990">
    <property type="entry name" value="GGDEF"/>
    <property type="match status" value="1"/>
</dbReference>
<feature type="domain" description="EAL" evidence="2">
    <location>
        <begin position="327"/>
        <end position="580"/>
    </location>
</feature>
<dbReference type="SUPFAM" id="SSF55785">
    <property type="entry name" value="PYP-like sensor domain (PAS domain)"/>
    <property type="match status" value="1"/>
</dbReference>
<dbReference type="Pfam" id="PF08447">
    <property type="entry name" value="PAS_3"/>
    <property type="match status" value="1"/>
</dbReference>
<dbReference type="CDD" id="cd01948">
    <property type="entry name" value="EAL"/>
    <property type="match status" value="1"/>
</dbReference>
<evidence type="ECO:0000259" key="2">
    <source>
        <dbReference type="PROSITE" id="PS50883"/>
    </source>
</evidence>
<protein>
    <submittedName>
        <fullName evidence="4">EAL domain-containing protein</fullName>
    </submittedName>
</protein>
<dbReference type="InterPro" id="IPR029787">
    <property type="entry name" value="Nucleotide_cyclase"/>
</dbReference>
<evidence type="ECO:0000313" key="4">
    <source>
        <dbReference type="EMBL" id="MDM7858587.1"/>
    </source>
</evidence>
<dbReference type="PANTHER" id="PTHR44757">
    <property type="entry name" value="DIGUANYLATE CYCLASE DGCP"/>
    <property type="match status" value="1"/>
</dbReference>
<dbReference type="InterPro" id="IPR001633">
    <property type="entry name" value="EAL_dom"/>
</dbReference>
<dbReference type="SMART" id="SM00086">
    <property type="entry name" value="PAC"/>
    <property type="match status" value="1"/>
</dbReference>
<dbReference type="SUPFAM" id="SSF141868">
    <property type="entry name" value="EAL domain-like"/>
    <property type="match status" value="1"/>
</dbReference>
<accession>A0ABT7SSP0</accession>
<dbReference type="PROSITE" id="PS50883">
    <property type="entry name" value="EAL"/>
    <property type="match status" value="1"/>
</dbReference>
<dbReference type="Proteomes" id="UP001241056">
    <property type="component" value="Unassembled WGS sequence"/>
</dbReference>